<accession>A0A926QQF9</accession>
<sequence length="123" mass="12913">MGRVVDLDEVAAVLAVRTVGWRSAGLEVGQATWTDAEASWPQPLETDRARVHDPDSVGVVISGPGEAELSVVLFRGGWADVDFIAGLDDAGSLPASDIASASDFETRMNQWVARVFGVCGGAQ</sequence>
<protein>
    <submittedName>
        <fullName evidence="1">Uncharacterized protein</fullName>
    </submittedName>
</protein>
<organism evidence="1 2">
    <name type="scientific">Streptomyces griseicoloratus</name>
    <dbReference type="NCBI Taxonomy" id="2752516"/>
    <lineage>
        <taxon>Bacteria</taxon>
        <taxon>Bacillati</taxon>
        <taxon>Actinomycetota</taxon>
        <taxon>Actinomycetes</taxon>
        <taxon>Kitasatosporales</taxon>
        <taxon>Streptomycetaceae</taxon>
        <taxon>Streptomyces</taxon>
    </lineage>
</organism>
<comment type="caution">
    <text evidence="1">The sequence shown here is derived from an EMBL/GenBank/DDBJ whole genome shotgun (WGS) entry which is preliminary data.</text>
</comment>
<proteinExistence type="predicted"/>
<name>A0A926QQF9_9ACTN</name>
<reference evidence="1" key="2">
    <citation type="submission" date="2020-09" db="EMBL/GenBank/DDBJ databases">
        <authorList>
            <person name="Luo X."/>
        </authorList>
    </citation>
    <scope>NUCLEOTIDE SEQUENCE</scope>
    <source>
        <strain evidence="1">TRM S81-3</strain>
    </source>
</reference>
<gene>
    <name evidence="1" type="ORF">H0H10_14340</name>
</gene>
<dbReference type="AlphaFoldDB" id="A0A926QQF9"/>
<evidence type="ECO:0000313" key="2">
    <source>
        <dbReference type="Proteomes" id="UP000621210"/>
    </source>
</evidence>
<dbReference type="EMBL" id="JACVQF010000187">
    <property type="protein sequence ID" value="MBD0420308.1"/>
    <property type="molecule type" value="Genomic_DNA"/>
</dbReference>
<dbReference type="Proteomes" id="UP000621210">
    <property type="component" value="Unassembled WGS sequence"/>
</dbReference>
<keyword evidence="2" id="KW-1185">Reference proteome</keyword>
<reference evidence="1" key="1">
    <citation type="submission" date="2020-09" db="EMBL/GenBank/DDBJ databases">
        <title>Streptomyces grisecoloratus sp. nov., isolated from cotton soil.</title>
        <authorList>
            <person name="Xing L."/>
        </authorList>
    </citation>
    <scope>NUCLEOTIDE SEQUENCE</scope>
    <source>
        <strain evidence="1">TRM S81-3</strain>
    </source>
</reference>
<evidence type="ECO:0000313" key="1">
    <source>
        <dbReference type="EMBL" id="MBD0420308.1"/>
    </source>
</evidence>